<sequence>MSARALLEHPLAEAVGWALLHSLWQGALVGALVALGLFALRRPQHRYALGCGALLLMVVLPLLTGVLHYRDLTAPLAASGELGPSSFIPSGGLVGDAAPSVAPPASSSSSSAIPTGTPSAASSSVAQVWGRVSHTLTSSAPWFTGLWLVGVALSLLRLLGSALYAARFGARHRTPAPEAWQQTFRTLAGRLGLRRVPRLVLSSDVDTPLVLGVLRPLVVLPVSALTGVPAAQLSAVLLHELAHIRRYDPLVNLLQCLLETLLFYHPAVWWISRAVRREREACCDDLAVAVCGDARLYARALVGLEALRQREPALALAATDKPLLERVRRLLGMESDVRSAPSLLTVLLVVTLSLGVGLFLTLQPAVAQEEAPSTSLQVAEDETVVTGRVLWQGEPVAGVRLELHSRLELDDDGVCCREPRVLASTTSDEDGTYTFRVSAARAFTIWAYPPTSDYLPVGYDHVSTPGIPFQANVQLMKAIKELEPALTYGVNLTPTLSWQPLPEAARYGVSITKLNETDTVMENYQYTAEPQFTVETPLEENALYYWVVEAYDETGTTLAYGESTFSTSSAQARVPVELTDVGVRTVLPAGWQLVGAGAFEQVTEGGERRRLTFERLPGDDPEAVLRARNESSSAPTESAYGDQTWLWQAGSDRDGRRFVQATTVGGNVYLITAEATDESPVELYAFVLPLVLENFEVIGADEGDNGAGAAPPGTSQHLPALALRRSDNRDAEVFTPAPETGTVAGTVRWHHTPLAGVRVSLRTPRERLEDGSCCVGEQETLQTVSTDENGTYRFEGVTPGEYEVEAEAPSSLYWEFMSSSVNVSAAFEVREDFRLQKVMEVVSPHGEMGVPLSPTLRWKPFPGAARYQTYIHSERTGNQVRSLPSESTEVTLNAPLEPNELYQWSVTAYAEDGTEIAYYSAAHFSTAPAKEQVSVTLPDLGLQMMLFEDWQQVTSNTFEWAHEGGTTYTLAFQTLPGDDAEAALLELGATEEQVHASSYEGKTWWTGVFNGVVRLATELEGQVYLIAADSSPDGTAEFSYAAEVEALGFTLPLVARTLERVGAVAEGRA</sequence>
<dbReference type="SUPFAM" id="SSF49452">
    <property type="entry name" value="Starch-binding domain-like"/>
    <property type="match status" value="1"/>
</dbReference>
<name>D7CR21_TRURR</name>
<dbReference type="KEGG" id="tra:Trad_0281"/>
<evidence type="ECO:0000259" key="2">
    <source>
        <dbReference type="Pfam" id="PF05569"/>
    </source>
</evidence>
<evidence type="ECO:0000256" key="1">
    <source>
        <dbReference type="SAM" id="Phobius"/>
    </source>
</evidence>
<dbReference type="eggNOG" id="COG4219">
    <property type="taxonomic scope" value="Bacteria"/>
</dbReference>
<dbReference type="GO" id="GO:0030246">
    <property type="term" value="F:carbohydrate binding"/>
    <property type="evidence" value="ECO:0007669"/>
    <property type="project" value="InterPro"/>
</dbReference>
<reference evidence="3 4" key="2">
    <citation type="journal article" date="2011" name="Stand. Genomic Sci.">
        <title>Complete genome sequence of Truepera radiovictrix type strain (RQ-24).</title>
        <authorList>
            <person name="Ivanova N."/>
            <person name="Rohde C."/>
            <person name="Munk C."/>
            <person name="Nolan M."/>
            <person name="Lucas S."/>
            <person name="Del Rio T.G."/>
            <person name="Tice H."/>
            <person name="Deshpande S."/>
            <person name="Cheng J.F."/>
            <person name="Tapia R."/>
            <person name="Han C."/>
            <person name="Goodwin L."/>
            <person name="Pitluck S."/>
            <person name="Liolios K."/>
            <person name="Mavromatis K."/>
            <person name="Mikhailova N."/>
            <person name="Pati A."/>
            <person name="Chen A."/>
            <person name="Palaniappan K."/>
            <person name="Land M."/>
            <person name="Hauser L."/>
            <person name="Chang Y.J."/>
            <person name="Jeffries C.D."/>
            <person name="Brambilla E."/>
            <person name="Rohde M."/>
            <person name="Goker M."/>
            <person name="Tindall B.J."/>
            <person name="Woyke T."/>
            <person name="Bristow J."/>
            <person name="Eisen J.A."/>
            <person name="Markowitz V."/>
            <person name="Hugenholtz P."/>
            <person name="Kyrpides N.C."/>
            <person name="Klenk H.P."/>
            <person name="Lapidus A."/>
        </authorList>
    </citation>
    <scope>NUCLEOTIDE SEQUENCE [LARGE SCALE GENOMIC DNA]</scope>
    <source>
        <strain evidence="4">DSM 17093 / CIP 108686 / LMG 22925 / RQ-24</strain>
    </source>
</reference>
<keyword evidence="1" id="KW-1133">Transmembrane helix</keyword>
<feature type="domain" description="Peptidase M56" evidence="2">
    <location>
        <begin position="144"/>
        <end position="328"/>
    </location>
</feature>
<evidence type="ECO:0000313" key="4">
    <source>
        <dbReference type="Proteomes" id="UP000000379"/>
    </source>
</evidence>
<dbReference type="Pfam" id="PF05569">
    <property type="entry name" value="Peptidase_M56"/>
    <property type="match status" value="1"/>
</dbReference>
<dbReference type="HOGENOM" id="CLU_287836_0_0_0"/>
<dbReference type="CDD" id="cd07341">
    <property type="entry name" value="M56_BlaR1_MecR1_like"/>
    <property type="match status" value="1"/>
</dbReference>
<evidence type="ECO:0000313" key="3">
    <source>
        <dbReference type="EMBL" id="ADI13421.1"/>
    </source>
</evidence>
<dbReference type="Pfam" id="PF13620">
    <property type="entry name" value="CarboxypepD_reg"/>
    <property type="match status" value="1"/>
</dbReference>
<feature type="transmembrane region" description="Helical" evidence="1">
    <location>
        <begin position="20"/>
        <end position="40"/>
    </location>
</feature>
<keyword evidence="1" id="KW-0812">Transmembrane</keyword>
<feature type="transmembrane region" description="Helical" evidence="1">
    <location>
        <begin position="47"/>
        <end position="69"/>
    </location>
</feature>
<dbReference type="Gene3D" id="2.60.40.1120">
    <property type="entry name" value="Carboxypeptidase-like, regulatory domain"/>
    <property type="match status" value="1"/>
</dbReference>
<organism evidence="3 4">
    <name type="scientific">Truepera radiovictrix (strain DSM 17093 / CIP 108686 / LMG 22925 / RQ-24)</name>
    <dbReference type="NCBI Taxonomy" id="649638"/>
    <lineage>
        <taxon>Bacteria</taxon>
        <taxon>Thermotogati</taxon>
        <taxon>Deinococcota</taxon>
        <taxon>Deinococci</taxon>
        <taxon>Trueperales</taxon>
        <taxon>Trueperaceae</taxon>
        <taxon>Truepera</taxon>
    </lineage>
</organism>
<dbReference type="Gene3D" id="3.30.2010.10">
    <property type="entry name" value="Metalloproteases ('zincins'), catalytic domain"/>
    <property type="match status" value="1"/>
</dbReference>
<dbReference type="Proteomes" id="UP000000379">
    <property type="component" value="Chromosome"/>
</dbReference>
<gene>
    <name evidence="3" type="ordered locus">Trad_0281</name>
</gene>
<dbReference type="InterPro" id="IPR008756">
    <property type="entry name" value="Peptidase_M56"/>
</dbReference>
<dbReference type="InterPro" id="IPR052173">
    <property type="entry name" value="Beta-lactam_resp_regulator"/>
</dbReference>
<dbReference type="EMBL" id="CP002049">
    <property type="protein sequence ID" value="ADI13421.1"/>
    <property type="molecule type" value="Genomic_DNA"/>
</dbReference>
<accession>D7CR21</accession>
<keyword evidence="4" id="KW-1185">Reference proteome</keyword>
<keyword evidence="1" id="KW-0472">Membrane</keyword>
<protein>
    <submittedName>
        <fullName evidence="3">Peptidase M56 BlaR1</fullName>
    </submittedName>
</protein>
<dbReference type="InterPro" id="IPR013783">
    <property type="entry name" value="Ig-like_fold"/>
</dbReference>
<dbReference type="InterPro" id="IPR013784">
    <property type="entry name" value="Carb-bd-like_fold"/>
</dbReference>
<dbReference type="PANTHER" id="PTHR34978">
    <property type="entry name" value="POSSIBLE SENSOR-TRANSDUCER PROTEIN BLAR"/>
    <property type="match status" value="1"/>
</dbReference>
<feature type="transmembrane region" description="Helical" evidence="1">
    <location>
        <begin position="343"/>
        <end position="362"/>
    </location>
</feature>
<proteinExistence type="predicted"/>
<dbReference type="STRING" id="649638.Trad_0281"/>
<feature type="transmembrane region" description="Helical" evidence="1">
    <location>
        <begin position="146"/>
        <end position="166"/>
    </location>
</feature>
<reference evidence="4" key="1">
    <citation type="submission" date="2010-05" db="EMBL/GenBank/DDBJ databases">
        <title>The complete genome of Truepera radiovictris DSM 17093.</title>
        <authorList>
            <consortium name="US DOE Joint Genome Institute (JGI-PGF)"/>
            <person name="Lucas S."/>
            <person name="Copeland A."/>
            <person name="Lapidus A."/>
            <person name="Glavina del Rio T."/>
            <person name="Dalin E."/>
            <person name="Tice H."/>
            <person name="Bruce D."/>
            <person name="Goodwin L."/>
            <person name="Pitluck S."/>
            <person name="Kyrpides N."/>
            <person name="Mavromatis K."/>
            <person name="Ovchinnikova G."/>
            <person name="Munk A.C."/>
            <person name="Detter J.C."/>
            <person name="Han C."/>
            <person name="Tapia R."/>
            <person name="Land M."/>
            <person name="Hauser L."/>
            <person name="Markowitz V."/>
            <person name="Cheng J.-F."/>
            <person name="Hugenholtz P."/>
            <person name="Woyke T."/>
            <person name="Wu D."/>
            <person name="Tindall B."/>
            <person name="Pomrenke H.G."/>
            <person name="Brambilla E."/>
            <person name="Klenk H.-P."/>
            <person name="Eisen J.A."/>
        </authorList>
    </citation>
    <scope>NUCLEOTIDE SEQUENCE [LARGE SCALE GENOMIC DNA]</scope>
    <source>
        <strain evidence="4">DSM 17093 / CIP 108686 / LMG 22925 / RQ-24</strain>
    </source>
</reference>
<dbReference type="PANTHER" id="PTHR34978:SF3">
    <property type="entry name" value="SLR0241 PROTEIN"/>
    <property type="match status" value="1"/>
</dbReference>
<dbReference type="Gene3D" id="2.60.40.10">
    <property type="entry name" value="Immunoglobulins"/>
    <property type="match status" value="2"/>
</dbReference>
<dbReference type="AlphaFoldDB" id="D7CR21"/>